<protein>
    <recommendedName>
        <fullName evidence="6">Terminase</fullName>
    </recommendedName>
</protein>
<dbReference type="AlphaFoldDB" id="A0A371BFZ0"/>
<organism evidence="4 5">
    <name type="scientific">Sphingorhabdus pulchriflava</name>
    <dbReference type="NCBI Taxonomy" id="2292257"/>
    <lineage>
        <taxon>Bacteria</taxon>
        <taxon>Pseudomonadati</taxon>
        <taxon>Pseudomonadota</taxon>
        <taxon>Alphaproteobacteria</taxon>
        <taxon>Sphingomonadales</taxon>
        <taxon>Sphingomonadaceae</taxon>
        <taxon>Sphingorhabdus</taxon>
    </lineage>
</organism>
<comment type="caution">
    <text evidence="4">The sequence shown here is derived from an EMBL/GenBank/DDBJ whole genome shotgun (WGS) entry which is preliminary data.</text>
</comment>
<evidence type="ECO:0000256" key="1">
    <source>
        <dbReference type="SAM" id="MobiDB-lite"/>
    </source>
</evidence>
<evidence type="ECO:0000313" key="5">
    <source>
        <dbReference type="Proteomes" id="UP000263833"/>
    </source>
</evidence>
<gene>
    <name evidence="4" type="ORF">DXH95_03040</name>
</gene>
<dbReference type="EMBL" id="QRGP01000001">
    <property type="protein sequence ID" value="RDV06417.1"/>
    <property type="molecule type" value="Genomic_DNA"/>
</dbReference>
<keyword evidence="5" id="KW-1185">Reference proteome</keyword>
<dbReference type="InterPro" id="IPR046453">
    <property type="entry name" value="GpA_ATPase"/>
</dbReference>
<feature type="compositionally biased region" description="Basic residues" evidence="1">
    <location>
        <begin position="685"/>
        <end position="697"/>
    </location>
</feature>
<evidence type="ECO:0000313" key="4">
    <source>
        <dbReference type="EMBL" id="RDV06417.1"/>
    </source>
</evidence>
<dbReference type="GO" id="GO:0004519">
    <property type="term" value="F:endonuclease activity"/>
    <property type="evidence" value="ECO:0007669"/>
    <property type="project" value="InterPro"/>
</dbReference>
<feature type="domain" description="Terminase large subunit GpA endonuclease" evidence="3">
    <location>
        <begin position="331"/>
        <end position="629"/>
    </location>
</feature>
<proteinExistence type="predicted"/>
<dbReference type="OrthoDB" id="5181253at2"/>
<dbReference type="InterPro" id="IPR046454">
    <property type="entry name" value="GpA_endonuclease"/>
</dbReference>
<dbReference type="RefSeq" id="WP_115547970.1">
    <property type="nucleotide sequence ID" value="NZ_QRGP01000001.1"/>
</dbReference>
<feature type="domain" description="Phage terminase large subunit GpA ATPase" evidence="2">
    <location>
        <begin position="64"/>
        <end position="295"/>
    </location>
</feature>
<dbReference type="Proteomes" id="UP000263833">
    <property type="component" value="Unassembled WGS sequence"/>
</dbReference>
<dbReference type="Pfam" id="PF05876">
    <property type="entry name" value="GpA_ATPase"/>
    <property type="match status" value="1"/>
</dbReference>
<sequence>MLDIGQNQPLEFTAALAVVGECLSGMRFPEKVKVSVAARRHRVLNNPGAYSGPWGEGPYFTDHLDRPMDCLMAESPYREVAVMGPSQVGKSEIGNNWQLHKAIYDPSDMMFLMPDRTSIDSYIKTQFNKMIELTPELSERLINDTINLKQFRGLDLHFLWPVGSSFRARPIPCGRLDDSDEFPTDIGDQGDAVSLLAGRMGSFEAYGRTMMYINSTPKLGPGAGIEALVAVGTDERFYVDCLQCGDPFALYFDRLDYEKAGTPEDAATSAKVVCPSCGGIHMPGEKRRLLETYRWVGKGEKAEPRSEYLSGKTGELLPNLRASFRFDGLFGFRSWADIARRARAAEISFEMEQDEGPLKAFDQTIVGRNFRPRQQGEEPVSEDELVKRAKASPYRMGEVPPGVRVLVASIDQQGNRFEVSVWGFGWGFRAWLIDRWAELTIEENGRQRPLRPFKNVEDWSVIHSKVMAKSYPMAGAPNLRMKIFNTVVDTGGLDGATDNAFEWWYAMVKGDAGSGRAALPATAITLLKGGNNPKAKLLPPPTVDAKRQIKGVEQAEMYVPNVSRFKDIANVRLNRRDDGPGYISFPSDIPHEYLAELRAEYKNGDQWERPQHTANETWDLYIYAYVAIVRFGGSDASLSWVPEWARPPRDAPAKIDPPAISSQPVSDAPKVVSVQRPSAPPRAATPRRRGVRSVRAH</sequence>
<name>A0A371BFZ0_9SPHN</name>
<dbReference type="GO" id="GO:0016887">
    <property type="term" value="F:ATP hydrolysis activity"/>
    <property type="evidence" value="ECO:0007669"/>
    <property type="project" value="InterPro"/>
</dbReference>
<evidence type="ECO:0008006" key="6">
    <source>
        <dbReference type="Google" id="ProtNLM"/>
    </source>
</evidence>
<evidence type="ECO:0000259" key="2">
    <source>
        <dbReference type="Pfam" id="PF05876"/>
    </source>
</evidence>
<evidence type="ECO:0000259" key="3">
    <source>
        <dbReference type="Pfam" id="PF20454"/>
    </source>
</evidence>
<accession>A0A371BFZ0</accession>
<feature type="region of interest" description="Disordered" evidence="1">
    <location>
        <begin position="651"/>
        <end position="697"/>
    </location>
</feature>
<reference evidence="5" key="1">
    <citation type="submission" date="2018-08" db="EMBL/GenBank/DDBJ databases">
        <authorList>
            <person name="Kim S.-J."/>
            <person name="Jung G.-Y."/>
        </authorList>
    </citation>
    <scope>NUCLEOTIDE SEQUENCE [LARGE SCALE GENOMIC DNA]</scope>
    <source>
        <strain evidence="5">GY_G</strain>
    </source>
</reference>
<dbReference type="Pfam" id="PF20454">
    <property type="entry name" value="GpA_nuclease"/>
    <property type="match status" value="1"/>
</dbReference>